<evidence type="ECO:0000313" key="3">
    <source>
        <dbReference type="EnsemblPlants" id="Kaladp0037s0193.1.v1.1"/>
    </source>
</evidence>
<protein>
    <submittedName>
        <fullName evidence="3">Uncharacterized protein</fullName>
    </submittedName>
</protein>
<proteinExistence type="predicted"/>
<feature type="region of interest" description="Disordered" evidence="1">
    <location>
        <begin position="40"/>
        <end position="83"/>
    </location>
</feature>
<feature type="signal peptide" evidence="2">
    <location>
        <begin position="1"/>
        <end position="26"/>
    </location>
</feature>
<feature type="chain" id="PRO_5029864244" evidence="2">
    <location>
        <begin position="27"/>
        <end position="114"/>
    </location>
</feature>
<sequence length="114" mass="12082">MRLLRSSSWLILRVLVLSLILSQASGADLPGNIRKLVVAPGPTGDSVKQVSPSPSPNPSIVIPTTNGSTDSSPREKSVGSLTEDRCEATPYSCHLKNLTACVQFAEKSKISSPH</sequence>
<evidence type="ECO:0000256" key="1">
    <source>
        <dbReference type="SAM" id="MobiDB-lite"/>
    </source>
</evidence>
<feature type="compositionally biased region" description="Basic and acidic residues" evidence="1">
    <location>
        <begin position="72"/>
        <end position="83"/>
    </location>
</feature>
<dbReference type="AlphaFoldDB" id="A0A7N0THE8"/>
<accession>A0A7N0THE8</accession>
<dbReference type="EnsemblPlants" id="Kaladp0037s0193.1.v1.1">
    <property type="protein sequence ID" value="Kaladp0037s0193.1.v1.1"/>
    <property type="gene ID" value="Kaladp0037s0193.v1.1"/>
</dbReference>
<keyword evidence="4" id="KW-1185">Reference proteome</keyword>
<feature type="compositionally biased region" description="Polar residues" evidence="1">
    <location>
        <begin position="62"/>
        <end position="71"/>
    </location>
</feature>
<keyword evidence="2" id="KW-0732">Signal</keyword>
<evidence type="ECO:0000256" key="2">
    <source>
        <dbReference type="SAM" id="SignalP"/>
    </source>
</evidence>
<dbReference type="Gramene" id="Kaladp0037s0193.1.v1.1">
    <property type="protein sequence ID" value="Kaladp0037s0193.1.v1.1"/>
    <property type="gene ID" value="Kaladp0037s0193.v1.1"/>
</dbReference>
<organism evidence="3 4">
    <name type="scientific">Kalanchoe fedtschenkoi</name>
    <name type="common">Lavender scallops</name>
    <name type="synonym">South American air plant</name>
    <dbReference type="NCBI Taxonomy" id="63787"/>
    <lineage>
        <taxon>Eukaryota</taxon>
        <taxon>Viridiplantae</taxon>
        <taxon>Streptophyta</taxon>
        <taxon>Embryophyta</taxon>
        <taxon>Tracheophyta</taxon>
        <taxon>Spermatophyta</taxon>
        <taxon>Magnoliopsida</taxon>
        <taxon>eudicotyledons</taxon>
        <taxon>Gunneridae</taxon>
        <taxon>Pentapetalae</taxon>
        <taxon>Saxifragales</taxon>
        <taxon>Crassulaceae</taxon>
        <taxon>Kalanchoe</taxon>
    </lineage>
</organism>
<name>A0A7N0THE8_KALFE</name>
<reference evidence="3" key="1">
    <citation type="submission" date="2021-01" db="UniProtKB">
        <authorList>
            <consortium name="EnsemblPlants"/>
        </authorList>
    </citation>
    <scope>IDENTIFICATION</scope>
</reference>
<dbReference type="Proteomes" id="UP000594263">
    <property type="component" value="Unplaced"/>
</dbReference>
<evidence type="ECO:0000313" key="4">
    <source>
        <dbReference type="Proteomes" id="UP000594263"/>
    </source>
</evidence>